<keyword evidence="3" id="KW-1185">Reference proteome</keyword>
<evidence type="ECO:0000313" key="2">
    <source>
        <dbReference type="EMBL" id="KJP89286.1"/>
    </source>
</evidence>
<name>A0A0D9QTU9_PLAFR</name>
<protein>
    <submittedName>
        <fullName evidence="2">Uncharacterized protein</fullName>
    </submittedName>
</protein>
<dbReference type="EMBL" id="KQ001652">
    <property type="protein sequence ID" value="KJP89286.1"/>
    <property type="molecule type" value="Genomic_DNA"/>
</dbReference>
<dbReference type="VEuPathDB" id="PlasmoDB:AK88_00946"/>
<dbReference type="GeneID" id="24266260"/>
<sequence length="112" mass="13104">MPNELNEPNKPNKPGKQNRASEANNALDSNETNEPNVLSEPNNEKQNNHAHACETDDFDGLYKIRENYGNMNIKVKFYFIVILFRNYCEWKILNAFLLCQLGHFNCCQKFYL</sequence>
<gene>
    <name evidence="2" type="ORF">AK88_00946</name>
</gene>
<dbReference type="AlphaFoldDB" id="A0A0D9QTU9"/>
<feature type="compositionally biased region" description="Polar residues" evidence="1">
    <location>
        <begin position="18"/>
        <end position="41"/>
    </location>
</feature>
<feature type="region of interest" description="Disordered" evidence="1">
    <location>
        <begin position="1"/>
        <end position="50"/>
    </location>
</feature>
<evidence type="ECO:0000256" key="1">
    <source>
        <dbReference type="SAM" id="MobiDB-lite"/>
    </source>
</evidence>
<feature type="compositionally biased region" description="Low complexity" evidence="1">
    <location>
        <begin position="1"/>
        <end position="14"/>
    </location>
</feature>
<reference evidence="2 3" key="1">
    <citation type="submission" date="2014-03" db="EMBL/GenBank/DDBJ databases">
        <title>The Genome Sequence of Plasmodium fragile nilgiri.</title>
        <authorList>
            <consortium name="The Broad Institute Genomics Platform"/>
            <consortium name="The Broad Institute Genome Sequencing Center for Infectious Disease"/>
            <person name="Neafsey D."/>
            <person name="Duraisingh M."/>
            <person name="Young S.K."/>
            <person name="Zeng Q."/>
            <person name="Gargeya S."/>
            <person name="Abouelleil A."/>
            <person name="Alvarado L."/>
            <person name="Chapman S.B."/>
            <person name="Gainer-Dewar J."/>
            <person name="Goldberg J."/>
            <person name="Griggs A."/>
            <person name="Gujja S."/>
            <person name="Hansen M."/>
            <person name="Howarth C."/>
            <person name="Imamovic A."/>
            <person name="Larimer J."/>
            <person name="Pearson M."/>
            <person name="Poon T.W."/>
            <person name="Priest M."/>
            <person name="Roberts A."/>
            <person name="Saif S."/>
            <person name="Shea T."/>
            <person name="Sykes S."/>
            <person name="Wortman J."/>
            <person name="Nusbaum C."/>
            <person name="Birren B."/>
        </authorList>
    </citation>
    <scope>NUCLEOTIDE SEQUENCE [LARGE SCALE GENOMIC DNA]</scope>
    <source>
        <strain evidence="3">nilgiri</strain>
    </source>
</reference>
<organism evidence="2 3">
    <name type="scientific">Plasmodium fragile</name>
    <dbReference type="NCBI Taxonomy" id="5857"/>
    <lineage>
        <taxon>Eukaryota</taxon>
        <taxon>Sar</taxon>
        <taxon>Alveolata</taxon>
        <taxon>Apicomplexa</taxon>
        <taxon>Aconoidasida</taxon>
        <taxon>Haemosporida</taxon>
        <taxon>Plasmodiidae</taxon>
        <taxon>Plasmodium</taxon>
        <taxon>Plasmodium (Plasmodium)</taxon>
    </lineage>
</organism>
<accession>A0A0D9QTU9</accession>
<dbReference type="Proteomes" id="UP000054561">
    <property type="component" value="Unassembled WGS sequence"/>
</dbReference>
<dbReference type="RefSeq" id="XP_012334013.1">
    <property type="nucleotide sequence ID" value="XM_012478590.1"/>
</dbReference>
<evidence type="ECO:0000313" key="3">
    <source>
        <dbReference type="Proteomes" id="UP000054561"/>
    </source>
</evidence>
<proteinExistence type="predicted"/>